<proteinExistence type="predicted"/>
<feature type="domain" description="AlgX/AlgJ SGNH hydrolase-like" evidence="8">
    <location>
        <begin position="114"/>
        <end position="312"/>
    </location>
</feature>
<comment type="pathway">
    <text evidence="2">Glycan biosynthesis; alginate biosynthesis.</text>
</comment>
<keyword evidence="3" id="KW-0808">Transferase</keyword>
<feature type="chain" id="PRO_5047155417" description="AlgX/AlgJ SGNH hydrolase-like domain-containing protein" evidence="7">
    <location>
        <begin position="21"/>
        <end position="433"/>
    </location>
</feature>
<evidence type="ECO:0000256" key="4">
    <source>
        <dbReference type="ARBA" id="ARBA00022729"/>
    </source>
</evidence>
<evidence type="ECO:0000256" key="6">
    <source>
        <dbReference type="ARBA" id="ARBA00022841"/>
    </source>
</evidence>
<evidence type="ECO:0000313" key="9">
    <source>
        <dbReference type="EMBL" id="WBA41333.1"/>
    </source>
</evidence>
<keyword evidence="4 7" id="KW-0732">Signal</keyword>
<dbReference type="RefSeq" id="WP_269559409.1">
    <property type="nucleotide sequence ID" value="NZ_CP114767.1"/>
</dbReference>
<evidence type="ECO:0000256" key="7">
    <source>
        <dbReference type="SAM" id="SignalP"/>
    </source>
</evidence>
<keyword evidence="5" id="KW-0574">Periplasm</keyword>
<gene>
    <name evidence="9" type="ORF">O3303_16115</name>
</gene>
<evidence type="ECO:0000256" key="5">
    <source>
        <dbReference type="ARBA" id="ARBA00022764"/>
    </source>
</evidence>
<keyword evidence="10" id="KW-1185">Reference proteome</keyword>
<dbReference type="EMBL" id="CP114767">
    <property type="protein sequence ID" value="WBA41333.1"/>
    <property type="molecule type" value="Genomic_DNA"/>
</dbReference>
<dbReference type="Pfam" id="PF16822">
    <property type="entry name" value="ALGX"/>
    <property type="match status" value="1"/>
</dbReference>
<evidence type="ECO:0000259" key="8">
    <source>
        <dbReference type="Pfam" id="PF16822"/>
    </source>
</evidence>
<protein>
    <recommendedName>
        <fullName evidence="8">AlgX/AlgJ SGNH hydrolase-like domain-containing protein</fullName>
    </recommendedName>
</protein>
<dbReference type="InterPro" id="IPR031811">
    <property type="entry name" value="ALGX/ALGJ_SGNH-like"/>
</dbReference>
<organism evidence="9 10">
    <name type="scientific">Hymenobacter canadensis</name>
    <dbReference type="NCBI Taxonomy" id="2999067"/>
    <lineage>
        <taxon>Bacteria</taxon>
        <taxon>Pseudomonadati</taxon>
        <taxon>Bacteroidota</taxon>
        <taxon>Cytophagia</taxon>
        <taxon>Cytophagales</taxon>
        <taxon>Hymenobacteraceae</taxon>
        <taxon>Hymenobacter</taxon>
    </lineage>
</organism>
<dbReference type="Proteomes" id="UP001211005">
    <property type="component" value="Chromosome"/>
</dbReference>
<sequence length="433" mass="49893">MKHFLFSGLLALLLLPALQAEFHFVQLQPLGGFEERSSFPGFSQEALLDNTYQTAIERYTEERLGFREWLIRIYNQWNYSLLRRLRNTTIAVGRDEQLYQFATINSYLGRDFLGDDEIAFRLRRLRRVQDTLRAHGTQLLVVLAPGKARIVPEFLPDSCAQVLPVHPSNLDVLARRLPESGIAVLDAGQLLLHWKDTVDYPLFPRTGTHWSGFAVSLLADTLFRRAEALTGHDLPDFRRSGGVVRTQVADLRHTDNDLGNLLNLVWNVAPYPLYYPEVVFQSAEGKHQLNALVIGDSFAQSLYGFYPYFDKLLAPQARFWSYNQYTFWPEQTLNESRTVHDLNLREQYAGRDIVILLATEQNLPQLGFGFIDDAFNLYVPRTAKDSLRTQELEKQILASPDWAEQMARKATEQNRDLLQVVHDDAQYMADRER</sequence>
<accession>A0ABY7LR10</accession>
<evidence type="ECO:0000256" key="2">
    <source>
        <dbReference type="ARBA" id="ARBA00005182"/>
    </source>
</evidence>
<comment type="subcellular location">
    <subcellularLocation>
        <location evidence="1">Periplasm</location>
    </subcellularLocation>
</comment>
<keyword evidence="6" id="KW-0016">Alginate biosynthesis</keyword>
<evidence type="ECO:0000256" key="1">
    <source>
        <dbReference type="ARBA" id="ARBA00004418"/>
    </source>
</evidence>
<feature type="signal peptide" evidence="7">
    <location>
        <begin position="1"/>
        <end position="20"/>
    </location>
</feature>
<evidence type="ECO:0000256" key="3">
    <source>
        <dbReference type="ARBA" id="ARBA00022679"/>
    </source>
</evidence>
<reference evidence="9 10" key="1">
    <citation type="submission" date="2022-12" db="EMBL/GenBank/DDBJ databases">
        <title>Hymenobacter canadensis sp. nov. isolated from lake water of the Cambridge Bay, Canada.</title>
        <authorList>
            <person name="Kim W.H."/>
            <person name="Lee Y.M."/>
        </authorList>
    </citation>
    <scope>NUCLEOTIDE SEQUENCE [LARGE SCALE GENOMIC DNA]</scope>
    <source>
        <strain evidence="9 10">PAMC 29467</strain>
    </source>
</reference>
<name>A0ABY7LR10_9BACT</name>
<evidence type="ECO:0000313" key="10">
    <source>
        <dbReference type="Proteomes" id="UP001211005"/>
    </source>
</evidence>